<dbReference type="SUPFAM" id="SSF47473">
    <property type="entry name" value="EF-hand"/>
    <property type="match status" value="1"/>
</dbReference>
<evidence type="ECO:0000256" key="2">
    <source>
        <dbReference type="ARBA" id="ARBA00012513"/>
    </source>
</evidence>
<evidence type="ECO:0000256" key="5">
    <source>
        <dbReference type="ARBA" id="ARBA00022723"/>
    </source>
</evidence>
<feature type="domain" description="EF-hand" evidence="17">
    <location>
        <begin position="464"/>
        <end position="499"/>
    </location>
</feature>
<feature type="region of interest" description="Disordered" evidence="15">
    <location>
        <begin position="1"/>
        <end position="40"/>
    </location>
</feature>
<keyword evidence="10 14" id="KW-0067">ATP-binding</keyword>
<dbReference type="GO" id="GO:0005524">
    <property type="term" value="F:ATP binding"/>
    <property type="evidence" value="ECO:0007669"/>
    <property type="project" value="UniProtKB-UniRule"/>
</dbReference>
<comment type="catalytic activity">
    <reaction evidence="13">
        <text>L-seryl-[protein] + ATP = O-phospho-L-seryl-[protein] + ADP + H(+)</text>
        <dbReference type="Rhea" id="RHEA:17989"/>
        <dbReference type="Rhea" id="RHEA-COMP:9863"/>
        <dbReference type="Rhea" id="RHEA-COMP:11604"/>
        <dbReference type="ChEBI" id="CHEBI:15378"/>
        <dbReference type="ChEBI" id="CHEBI:29999"/>
        <dbReference type="ChEBI" id="CHEBI:30616"/>
        <dbReference type="ChEBI" id="CHEBI:83421"/>
        <dbReference type="ChEBI" id="CHEBI:456216"/>
        <dbReference type="EC" id="2.7.11.1"/>
    </reaction>
</comment>
<dbReference type="SMART" id="SM00054">
    <property type="entry name" value="EFh"/>
    <property type="match status" value="4"/>
</dbReference>
<dbReference type="InterPro" id="IPR000719">
    <property type="entry name" value="Prot_kinase_dom"/>
</dbReference>
<keyword evidence="5" id="KW-0479">Metal-binding</keyword>
<feature type="domain" description="EF-hand" evidence="17">
    <location>
        <begin position="430"/>
        <end position="460"/>
    </location>
</feature>
<keyword evidence="3" id="KW-0723">Serine/threonine-protein kinase</keyword>
<comment type="similarity">
    <text evidence="11">Belongs to the protein kinase superfamily. Ser/Thr protein kinase family. CDPK subfamily.</text>
</comment>
<dbReference type="InParanoid" id="A0A1E7FIN9"/>
<name>A0A1E7FIN9_9STRA</name>
<keyword evidence="7 14" id="KW-0547">Nucleotide-binding</keyword>
<dbReference type="SUPFAM" id="SSF56112">
    <property type="entry name" value="Protein kinase-like (PK-like)"/>
    <property type="match status" value="1"/>
</dbReference>
<dbReference type="PANTHER" id="PTHR24349">
    <property type="entry name" value="SERINE/THREONINE-PROTEIN KINASE"/>
    <property type="match status" value="1"/>
</dbReference>
<dbReference type="InterPro" id="IPR017441">
    <property type="entry name" value="Protein_kinase_ATP_BS"/>
</dbReference>
<evidence type="ECO:0000256" key="14">
    <source>
        <dbReference type="PROSITE-ProRule" id="PRU10141"/>
    </source>
</evidence>
<keyword evidence="19" id="KW-1185">Reference proteome</keyword>
<dbReference type="FunFam" id="1.10.238.10:FF:000003">
    <property type="entry name" value="Calmodulin A"/>
    <property type="match status" value="1"/>
</dbReference>
<dbReference type="InterPro" id="IPR050205">
    <property type="entry name" value="CDPK_Ser/Thr_kinases"/>
</dbReference>
<dbReference type="AlphaFoldDB" id="A0A1E7FIN9"/>
<evidence type="ECO:0000259" key="16">
    <source>
        <dbReference type="PROSITE" id="PS50011"/>
    </source>
</evidence>
<feature type="domain" description="Protein kinase" evidence="16">
    <location>
        <begin position="57"/>
        <end position="312"/>
    </location>
</feature>
<keyword evidence="8 18" id="KW-0418">Kinase</keyword>
<keyword evidence="4" id="KW-0808">Transferase</keyword>
<feature type="binding site" evidence="14">
    <location>
        <position position="87"/>
    </location>
    <ligand>
        <name>ATP</name>
        <dbReference type="ChEBI" id="CHEBI:30616"/>
    </ligand>
</feature>
<feature type="compositionally biased region" description="Polar residues" evidence="15">
    <location>
        <begin position="9"/>
        <end position="20"/>
    </location>
</feature>
<dbReference type="Pfam" id="PF13499">
    <property type="entry name" value="EF-hand_7"/>
    <property type="match status" value="2"/>
</dbReference>
<evidence type="ECO:0000256" key="1">
    <source>
        <dbReference type="ARBA" id="ARBA00001946"/>
    </source>
</evidence>
<evidence type="ECO:0000256" key="7">
    <source>
        <dbReference type="ARBA" id="ARBA00022741"/>
    </source>
</evidence>
<dbReference type="Gene3D" id="1.10.238.10">
    <property type="entry name" value="EF-hand"/>
    <property type="match status" value="2"/>
</dbReference>
<accession>A0A1E7FIN9</accession>
<feature type="domain" description="EF-hand" evidence="17">
    <location>
        <begin position="359"/>
        <end position="394"/>
    </location>
</feature>
<comment type="cofactor">
    <cofactor evidence="1">
        <name>Mg(2+)</name>
        <dbReference type="ChEBI" id="CHEBI:18420"/>
    </cofactor>
</comment>
<dbReference type="Pfam" id="PF00069">
    <property type="entry name" value="Pkinase"/>
    <property type="match status" value="1"/>
</dbReference>
<dbReference type="CDD" id="cd05117">
    <property type="entry name" value="STKc_CAMK"/>
    <property type="match status" value="1"/>
</dbReference>
<dbReference type="PROSITE" id="PS50011">
    <property type="entry name" value="PROTEIN_KINASE_DOM"/>
    <property type="match status" value="1"/>
</dbReference>
<evidence type="ECO:0000259" key="17">
    <source>
        <dbReference type="PROSITE" id="PS50222"/>
    </source>
</evidence>
<evidence type="ECO:0000256" key="13">
    <source>
        <dbReference type="ARBA" id="ARBA00048679"/>
    </source>
</evidence>
<dbReference type="Gene3D" id="3.30.200.20">
    <property type="entry name" value="Phosphorylase Kinase, domain 1"/>
    <property type="match status" value="1"/>
</dbReference>
<dbReference type="GO" id="GO:0004674">
    <property type="term" value="F:protein serine/threonine kinase activity"/>
    <property type="evidence" value="ECO:0007669"/>
    <property type="project" value="UniProtKB-KW"/>
</dbReference>
<feature type="domain" description="EF-hand" evidence="17">
    <location>
        <begin position="397"/>
        <end position="429"/>
    </location>
</feature>
<evidence type="ECO:0000256" key="8">
    <source>
        <dbReference type="ARBA" id="ARBA00022777"/>
    </source>
</evidence>
<feature type="region of interest" description="Disordered" evidence="15">
    <location>
        <begin position="517"/>
        <end position="541"/>
    </location>
</feature>
<dbReference type="InterPro" id="IPR011009">
    <property type="entry name" value="Kinase-like_dom_sf"/>
</dbReference>
<keyword evidence="6" id="KW-0677">Repeat</keyword>
<evidence type="ECO:0000256" key="3">
    <source>
        <dbReference type="ARBA" id="ARBA00022527"/>
    </source>
</evidence>
<evidence type="ECO:0000313" key="19">
    <source>
        <dbReference type="Proteomes" id="UP000095751"/>
    </source>
</evidence>
<dbReference type="FunFam" id="3.30.200.20:FF:000315">
    <property type="entry name" value="Calcium-dependent protein kinase 3"/>
    <property type="match status" value="1"/>
</dbReference>
<evidence type="ECO:0000313" key="18">
    <source>
        <dbReference type="EMBL" id="OEU17915.1"/>
    </source>
</evidence>
<dbReference type="PROSITE" id="PS50222">
    <property type="entry name" value="EF_HAND_2"/>
    <property type="match status" value="4"/>
</dbReference>
<comment type="catalytic activity">
    <reaction evidence="12">
        <text>L-threonyl-[protein] + ATP = O-phospho-L-threonyl-[protein] + ADP + H(+)</text>
        <dbReference type="Rhea" id="RHEA:46608"/>
        <dbReference type="Rhea" id="RHEA-COMP:11060"/>
        <dbReference type="Rhea" id="RHEA-COMP:11605"/>
        <dbReference type="ChEBI" id="CHEBI:15378"/>
        <dbReference type="ChEBI" id="CHEBI:30013"/>
        <dbReference type="ChEBI" id="CHEBI:30616"/>
        <dbReference type="ChEBI" id="CHEBI:61977"/>
        <dbReference type="ChEBI" id="CHEBI:456216"/>
        <dbReference type="EC" id="2.7.11.1"/>
    </reaction>
</comment>
<dbReference type="InterPro" id="IPR011992">
    <property type="entry name" value="EF-hand-dom_pair"/>
</dbReference>
<evidence type="ECO:0000256" key="9">
    <source>
        <dbReference type="ARBA" id="ARBA00022837"/>
    </source>
</evidence>
<evidence type="ECO:0000256" key="11">
    <source>
        <dbReference type="ARBA" id="ARBA00024334"/>
    </source>
</evidence>
<reference evidence="18 19" key="1">
    <citation type="submission" date="2016-09" db="EMBL/GenBank/DDBJ databases">
        <title>Extensive genetic diversity and differential bi-allelic expression allows diatom success in the polar Southern Ocean.</title>
        <authorList>
            <consortium name="DOE Joint Genome Institute"/>
            <person name="Mock T."/>
            <person name="Otillar R.P."/>
            <person name="Strauss J."/>
            <person name="Dupont C."/>
            <person name="Frickenhaus S."/>
            <person name="Maumus F."/>
            <person name="Mcmullan M."/>
            <person name="Sanges R."/>
            <person name="Schmutz J."/>
            <person name="Toseland A."/>
            <person name="Valas R."/>
            <person name="Veluchamy A."/>
            <person name="Ward B.J."/>
            <person name="Allen A."/>
            <person name="Barry K."/>
            <person name="Falciatore A."/>
            <person name="Ferrante M."/>
            <person name="Fortunato A.E."/>
            <person name="Gloeckner G."/>
            <person name="Gruber A."/>
            <person name="Hipkin R."/>
            <person name="Janech M."/>
            <person name="Kroth P."/>
            <person name="Leese F."/>
            <person name="Lindquist E."/>
            <person name="Lyon B.R."/>
            <person name="Martin J."/>
            <person name="Mayer C."/>
            <person name="Parker M."/>
            <person name="Quesneville H."/>
            <person name="Raymond J."/>
            <person name="Uhlig C."/>
            <person name="Valentin K.U."/>
            <person name="Worden A.Z."/>
            <person name="Armbrust E.V."/>
            <person name="Bowler C."/>
            <person name="Green B."/>
            <person name="Moulton V."/>
            <person name="Van Oosterhout C."/>
            <person name="Grigoriev I."/>
        </authorList>
    </citation>
    <scope>NUCLEOTIDE SEQUENCE [LARGE SCALE GENOMIC DNA]</scope>
    <source>
        <strain evidence="18 19">CCMP1102</strain>
    </source>
</reference>
<dbReference type="PROSITE" id="PS00108">
    <property type="entry name" value="PROTEIN_KINASE_ST"/>
    <property type="match status" value="1"/>
</dbReference>
<dbReference type="OrthoDB" id="40902at2759"/>
<dbReference type="GO" id="GO:0005509">
    <property type="term" value="F:calcium ion binding"/>
    <property type="evidence" value="ECO:0007669"/>
    <property type="project" value="InterPro"/>
</dbReference>
<dbReference type="KEGG" id="fcy:FRACYDRAFT_184496"/>
<dbReference type="EMBL" id="KV784357">
    <property type="protein sequence ID" value="OEU17915.1"/>
    <property type="molecule type" value="Genomic_DNA"/>
</dbReference>
<dbReference type="FunFam" id="1.10.510.10:FF:000571">
    <property type="entry name" value="Maternal embryonic leucine zipper kinase"/>
    <property type="match status" value="1"/>
</dbReference>
<dbReference type="InterPro" id="IPR002048">
    <property type="entry name" value="EF_hand_dom"/>
</dbReference>
<evidence type="ECO:0000256" key="4">
    <source>
        <dbReference type="ARBA" id="ARBA00022679"/>
    </source>
</evidence>
<dbReference type="PROSITE" id="PS00107">
    <property type="entry name" value="PROTEIN_KINASE_ATP"/>
    <property type="match status" value="1"/>
</dbReference>
<dbReference type="CDD" id="cd00051">
    <property type="entry name" value="EFh"/>
    <property type="match status" value="2"/>
</dbReference>
<keyword evidence="9" id="KW-0106">Calcium</keyword>
<dbReference type="EC" id="2.7.11.1" evidence="2"/>
<dbReference type="InterPro" id="IPR008271">
    <property type="entry name" value="Ser/Thr_kinase_AS"/>
</dbReference>
<proteinExistence type="inferred from homology"/>
<evidence type="ECO:0000256" key="15">
    <source>
        <dbReference type="SAM" id="MobiDB-lite"/>
    </source>
</evidence>
<dbReference type="Gene3D" id="1.10.510.10">
    <property type="entry name" value="Transferase(Phosphotransferase) domain 1"/>
    <property type="match status" value="1"/>
</dbReference>
<protein>
    <recommendedName>
        <fullName evidence="2">non-specific serine/threonine protein kinase</fullName>
        <ecNumber evidence="2">2.7.11.1</ecNumber>
    </recommendedName>
</protein>
<evidence type="ECO:0000256" key="6">
    <source>
        <dbReference type="ARBA" id="ARBA00022737"/>
    </source>
</evidence>
<evidence type="ECO:0000256" key="12">
    <source>
        <dbReference type="ARBA" id="ARBA00047899"/>
    </source>
</evidence>
<dbReference type="Proteomes" id="UP000095751">
    <property type="component" value="Unassembled WGS sequence"/>
</dbReference>
<gene>
    <name evidence="18" type="ORF">FRACYDRAFT_184496</name>
</gene>
<organism evidence="18 19">
    <name type="scientific">Fragilariopsis cylindrus CCMP1102</name>
    <dbReference type="NCBI Taxonomy" id="635003"/>
    <lineage>
        <taxon>Eukaryota</taxon>
        <taxon>Sar</taxon>
        <taxon>Stramenopiles</taxon>
        <taxon>Ochrophyta</taxon>
        <taxon>Bacillariophyta</taxon>
        <taxon>Bacillariophyceae</taxon>
        <taxon>Bacillariophycidae</taxon>
        <taxon>Bacillariales</taxon>
        <taxon>Bacillariaceae</taxon>
        <taxon>Fragilariopsis</taxon>
    </lineage>
</organism>
<dbReference type="SMART" id="SM00220">
    <property type="entry name" value="S_TKc"/>
    <property type="match status" value="1"/>
</dbReference>
<sequence length="560" mass="63231">MEDKRRNGHSPQPNKTKCSNTATATTATTKVKGRPKQSSTIHSVILKEHNLDVYQKYTETEVLGNGSMGHVAKSSGKESSDKSYALKSIILDRVSTSFIDELKNEIHILKAMDHPNIVKLHEVFSHKKQIYMILELCDGGDLYTRLPYTEKDSAYVTGKLLSAIKYMHDHGIVHRDLKFENIMFENKSSTAEIKVIDFGLSKKFATSRLGIMREGVGTLYSMAPQVLQGIYTSQADMWSVGVIAFMLLSSHRPFYNKKRKIMIDRIMRCDYTFKKDYWKPISDDAKDFIDHLLVLDPKVRYVASKAQKHKWLHKQFKMEDRAPTESVTGRVADNLLMYKDNLSLKKLALNVIAHRSSTAEIINLRKAFDQFDSGNDGVISSEEFKVAIQDKCSYSSDEIKELFNSIDINNNGQIMYTEFIAATLEAQGQLDEARIAEAFDRLDTDDTGFISKENIMEFLSDTDATMKDIEHMIQAADTDHCGQVSFDEFLAMFRSDNENKNITPSYLLSSLKASSDFDPLNSPSDGSSDDAHSSDDLVGIDAVIPGGKYDITERKQEEEA</sequence>
<evidence type="ECO:0000256" key="10">
    <source>
        <dbReference type="ARBA" id="ARBA00022840"/>
    </source>
</evidence>